<dbReference type="InterPro" id="IPR032466">
    <property type="entry name" value="Metal_Hydrolase"/>
</dbReference>
<dbReference type="InterPro" id="IPR006680">
    <property type="entry name" value="Amidohydro-rel"/>
</dbReference>
<evidence type="ECO:0000259" key="1">
    <source>
        <dbReference type="Pfam" id="PF04909"/>
    </source>
</evidence>
<dbReference type="GO" id="GO:0016787">
    <property type="term" value="F:hydrolase activity"/>
    <property type="evidence" value="ECO:0007669"/>
    <property type="project" value="UniProtKB-KW"/>
</dbReference>
<dbReference type="AlphaFoldDB" id="A0A502DXG2"/>
<dbReference type="Pfam" id="PF04909">
    <property type="entry name" value="Amidohydro_2"/>
    <property type="match status" value="1"/>
</dbReference>
<dbReference type="InterPro" id="IPR052358">
    <property type="entry name" value="Aro_Compnd_Degr_Hydrolases"/>
</dbReference>
<feature type="domain" description="Amidohydrolase-related" evidence="1">
    <location>
        <begin position="23"/>
        <end position="292"/>
    </location>
</feature>
<dbReference type="Gene3D" id="3.20.20.140">
    <property type="entry name" value="Metal-dependent hydrolases"/>
    <property type="match status" value="1"/>
</dbReference>
<comment type="caution">
    <text evidence="2">The sequence shown here is derived from an EMBL/GenBank/DDBJ whole genome shotgun (WGS) entry which is preliminary data.</text>
</comment>
<proteinExistence type="predicted"/>
<dbReference type="OrthoDB" id="9787654at2"/>
<dbReference type="PANTHER" id="PTHR35563:SF2">
    <property type="entry name" value="BARREL METAL-DEPENDENT HYDROLASE, PUTATIVE (AFU_ORTHOLOGUE AFUA_1G16240)-RELATED"/>
    <property type="match status" value="1"/>
</dbReference>
<name>A0A502DXG2_9BURK</name>
<dbReference type="PANTHER" id="PTHR35563">
    <property type="entry name" value="BARREL METAL-DEPENDENT HYDROLASE, PUTATIVE (AFU_ORTHOLOGUE AFUA_1G16240)-RELATED"/>
    <property type="match status" value="1"/>
</dbReference>
<dbReference type="Proteomes" id="UP000319212">
    <property type="component" value="Unassembled WGS sequence"/>
</dbReference>
<keyword evidence="2" id="KW-0378">Hydrolase</keyword>
<dbReference type="RefSeq" id="WP_140840775.1">
    <property type="nucleotide sequence ID" value="NZ_RCZI01000002.1"/>
</dbReference>
<sequence>MPDYLPFDPYPRAPVPLPPPLTCDSQFHVFGPREQYPVRPNAAYEMPTATWQVAQELHATLGIERGVIVQATTYGADHTVVLDALEGLNAGGPRRYMACANAAVLTERDDAYLQKLHDAGVRGARFTRGGLGISLTAAEQERAFARVKELGWYVKVQPEPNGMAEQLSTFESLDVPVLLDHMGRADPTRGDADPSLVRILELFERGNFWVMLSLSEKISKAGAPWDDVVPLAQRLIDAAPDRCVWGSDWPHPVSVKQPPNEGALMELLYRFAPDATTQQKILVDNPARFFGFETP</sequence>
<protein>
    <submittedName>
        <fullName evidence="2">2-pyrone-4,6-dicarboxylate hydrolase</fullName>
    </submittedName>
</protein>
<accession>A0A502DXG2</accession>
<evidence type="ECO:0000313" key="2">
    <source>
        <dbReference type="EMBL" id="TPG28840.1"/>
    </source>
</evidence>
<evidence type="ECO:0000313" key="3">
    <source>
        <dbReference type="Proteomes" id="UP000319212"/>
    </source>
</evidence>
<reference evidence="2 3" key="1">
    <citation type="journal article" date="2019" name="Environ. Microbiol.">
        <title>Species interactions and distinct microbial communities in high Arctic permafrost affected cryosols are associated with the CH4 and CO2 gas fluxes.</title>
        <authorList>
            <person name="Altshuler I."/>
            <person name="Hamel J."/>
            <person name="Turney S."/>
            <person name="Magnuson E."/>
            <person name="Levesque R."/>
            <person name="Greer C."/>
            <person name="Whyte L.G."/>
        </authorList>
    </citation>
    <scope>NUCLEOTIDE SEQUENCE [LARGE SCALE GENOMIC DNA]</scope>
    <source>
        <strain evidence="2 3">S06.C</strain>
    </source>
</reference>
<dbReference type="EMBL" id="RCZI01000002">
    <property type="protein sequence ID" value="TPG28840.1"/>
    <property type="molecule type" value="Genomic_DNA"/>
</dbReference>
<gene>
    <name evidence="2" type="ORF">EAH82_08615</name>
</gene>
<dbReference type="SUPFAM" id="SSF51556">
    <property type="entry name" value="Metallo-dependent hydrolases"/>
    <property type="match status" value="1"/>
</dbReference>
<organism evidence="2 3">
    <name type="scientific">Variovorax guangxiensis</name>
    <dbReference type="NCBI Taxonomy" id="1775474"/>
    <lineage>
        <taxon>Bacteria</taxon>
        <taxon>Pseudomonadati</taxon>
        <taxon>Pseudomonadota</taxon>
        <taxon>Betaproteobacteria</taxon>
        <taxon>Burkholderiales</taxon>
        <taxon>Comamonadaceae</taxon>
        <taxon>Variovorax</taxon>
    </lineage>
</organism>